<dbReference type="AlphaFoldDB" id="A0ABD0PCF5"/>
<feature type="non-terminal residue" evidence="1">
    <location>
        <position position="1"/>
    </location>
</feature>
<sequence>TIAYCQWVDNVQETQRMLDLPGPLSDLLKWILCQLTGGIVKREMYCHGIGCFTKEEVYTLMEKDMRTLATLLGEEDKK</sequence>
<dbReference type="EMBL" id="JAMKFB020000016">
    <property type="protein sequence ID" value="KAL0171749.1"/>
    <property type="molecule type" value="Genomic_DNA"/>
</dbReference>
<evidence type="ECO:0000313" key="1">
    <source>
        <dbReference type="EMBL" id="KAL0171749.1"/>
    </source>
</evidence>
<comment type="caution">
    <text evidence="1">The sequence shown here is derived from an EMBL/GenBank/DDBJ whole genome shotgun (WGS) entry which is preliminary data.</text>
</comment>
<keyword evidence="2" id="KW-1185">Reference proteome</keyword>
<dbReference type="Proteomes" id="UP001529510">
    <property type="component" value="Unassembled WGS sequence"/>
</dbReference>
<reference evidence="1 2" key="1">
    <citation type="submission" date="2024-05" db="EMBL/GenBank/DDBJ databases">
        <title>Genome sequencing and assembly of Indian major carp, Cirrhinus mrigala (Hamilton, 1822).</title>
        <authorList>
            <person name="Mohindra V."/>
            <person name="Chowdhury L.M."/>
            <person name="Lal K."/>
            <person name="Jena J.K."/>
        </authorList>
    </citation>
    <scope>NUCLEOTIDE SEQUENCE [LARGE SCALE GENOMIC DNA]</scope>
    <source>
        <strain evidence="1">CM1030</strain>
        <tissue evidence="1">Blood</tissue>
    </source>
</reference>
<accession>A0ABD0PCF5</accession>
<gene>
    <name evidence="1" type="ORF">M9458_032060</name>
</gene>
<protein>
    <submittedName>
        <fullName evidence="1">Uncharacterized protein</fullName>
    </submittedName>
</protein>
<name>A0ABD0PCF5_CIRMR</name>
<proteinExistence type="predicted"/>
<organism evidence="1 2">
    <name type="scientific">Cirrhinus mrigala</name>
    <name type="common">Mrigala</name>
    <dbReference type="NCBI Taxonomy" id="683832"/>
    <lineage>
        <taxon>Eukaryota</taxon>
        <taxon>Metazoa</taxon>
        <taxon>Chordata</taxon>
        <taxon>Craniata</taxon>
        <taxon>Vertebrata</taxon>
        <taxon>Euteleostomi</taxon>
        <taxon>Actinopterygii</taxon>
        <taxon>Neopterygii</taxon>
        <taxon>Teleostei</taxon>
        <taxon>Ostariophysi</taxon>
        <taxon>Cypriniformes</taxon>
        <taxon>Cyprinidae</taxon>
        <taxon>Labeoninae</taxon>
        <taxon>Labeonini</taxon>
        <taxon>Cirrhinus</taxon>
    </lineage>
</organism>
<evidence type="ECO:0000313" key="2">
    <source>
        <dbReference type="Proteomes" id="UP001529510"/>
    </source>
</evidence>